<evidence type="ECO:0000313" key="1">
    <source>
        <dbReference type="EMBL" id="KUM49054.1"/>
    </source>
</evidence>
<reference evidence="1" key="1">
    <citation type="journal article" date="2015" name="Genome Biol. Evol.">
        <title>Organellar Genomes of White Spruce (Picea glauca): Assembly and Annotation.</title>
        <authorList>
            <person name="Jackman S.D."/>
            <person name="Warren R.L."/>
            <person name="Gibb E.A."/>
            <person name="Vandervalk B.P."/>
            <person name="Mohamadi H."/>
            <person name="Chu J."/>
            <person name="Raymond A."/>
            <person name="Pleasance S."/>
            <person name="Coope R."/>
            <person name="Wildung M.R."/>
            <person name="Ritland C.E."/>
            <person name="Bousquet J."/>
            <person name="Jones S.J."/>
            <person name="Bohlmann J."/>
            <person name="Birol I."/>
        </authorList>
    </citation>
    <scope>NUCLEOTIDE SEQUENCE [LARGE SCALE GENOMIC DNA]</scope>
    <source>
        <tissue evidence="1">Flushing bud</tissue>
    </source>
</reference>
<sequence length="111" mass="12428">MISKSSLESRNRGTCPFYHLFLDSWIESTSACLLVLLDEMRHTWPLNHCHFLYLLCCGMDVLKERSCRYLAGMLNSYPSPLTAEGGSPPTSSFVPVGFVITESNFEVGIFG</sequence>
<organism evidence="1">
    <name type="scientific">Picea glauca</name>
    <name type="common">White spruce</name>
    <name type="synonym">Pinus glauca</name>
    <dbReference type="NCBI Taxonomy" id="3330"/>
    <lineage>
        <taxon>Eukaryota</taxon>
        <taxon>Viridiplantae</taxon>
        <taxon>Streptophyta</taxon>
        <taxon>Embryophyta</taxon>
        <taxon>Tracheophyta</taxon>
        <taxon>Spermatophyta</taxon>
        <taxon>Pinopsida</taxon>
        <taxon>Pinidae</taxon>
        <taxon>Conifers I</taxon>
        <taxon>Pinales</taxon>
        <taxon>Pinaceae</taxon>
        <taxon>Picea</taxon>
    </lineage>
</organism>
<keyword evidence="1" id="KW-0496">Mitochondrion</keyword>
<comment type="caution">
    <text evidence="1">The sequence shown here is derived from an EMBL/GenBank/DDBJ whole genome shotgun (WGS) entry which is preliminary data.</text>
</comment>
<proteinExistence type="predicted"/>
<dbReference type="AlphaFoldDB" id="A0A101M105"/>
<dbReference type="EMBL" id="LKAM01000004">
    <property type="protein sequence ID" value="KUM49054.1"/>
    <property type="molecule type" value="Genomic_DNA"/>
</dbReference>
<name>A0A101M105_PICGL</name>
<geneLocation type="mitochondrion" evidence="1"/>
<accession>A0A101M105</accession>
<protein>
    <submittedName>
        <fullName evidence="1">Uncharacterized protein</fullName>
    </submittedName>
</protein>
<gene>
    <name evidence="1" type="ORF">ABT39_MTgene4391</name>
</gene>